<accession>A0A0C2CV25</accession>
<evidence type="ECO:0000313" key="4">
    <source>
        <dbReference type="Proteomes" id="UP000031599"/>
    </source>
</evidence>
<dbReference type="AlphaFoldDB" id="A0A0C2CV25"/>
<dbReference type="InterPro" id="IPR013766">
    <property type="entry name" value="Thioredoxin_domain"/>
</dbReference>
<feature type="region of interest" description="Disordered" evidence="1">
    <location>
        <begin position="1"/>
        <end position="24"/>
    </location>
</feature>
<dbReference type="Proteomes" id="UP000031599">
    <property type="component" value="Unassembled WGS sequence"/>
</dbReference>
<comment type="caution">
    <text evidence="3">The sequence shown here is derived from an EMBL/GenBank/DDBJ whole genome shotgun (WGS) entry which is preliminary data.</text>
</comment>
<dbReference type="PROSITE" id="PS51352">
    <property type="entry name" value="THIOREDOXIN_2"/>
    <property type="match status" value="1"/>
</dbReference>
<protein>
    <submittedName>
        <fullName evidence="3">Thioredoxin</fullName>
    </submittedName>
</protein>
<dbReference type="SUPFAM" id="SSF52833">
    <property type="entry name" value="Thioredoxin-like"/>
    <property type="match status" value="1"/>
</dbReference>
<feature type="domain" description="Thioredoxin" evidence="2">
    <location>
        <begin position="39"/>
        <end position="190"/>
    </location>
</feature>
<sequence>MSACESGKSEPNPAGSRSRFEAVEAEADPRFAPDQFCENWQADGGPAFSLPPLAGAAGAGSGAGPGAGSARWVNVWATWCKPCIEEFPRIADWTAKLAGAGHRTELVFISVDGADVNLEEFAKLHPEVADTLQISDPEQLSGWLEGLGLPANAVLPIHLFVDAAGRLRCVRMGGVGAEDFPGVEQVLGSI</sequence>
<dbReference type="InterPro" id="IPR036249">
    <property type="entry name" value="Thioredoxin-like_sf"/>
</dbReference>
<reference evidence="3 4" key="1">
    <citation type="submission" date="2014-12" db="EMBL/GenBank/DDBJ databases">
        <title>Genome assembly of Enhygromyxa salina DSM 15201.</title>
        <authorList>
            <person name="Sharma G."/>
            <person name="Subramanian S."/>
        </authorList>
    </citation>
    <scope>NUCLEOTIDE SEQUENCE [LARGE SCALE GENOMIC DNA]</scope>
    <source>
        <strain evidence="3 4">DSM 15201</strain>
    </source>
</reference>
<organism evidence="3 4">
    <name type="scientific">Enhygromyxa salina</name>
    <dbReference type="NCBI Taxonomy" id="215803"/>
    <lineage>
        <taxon>Bacteria</taxon>
        <taxon>Pseudomonadati</taxon>
        <taxon>Myxococcota</taxon>
        <taxon>Polyangia</taxon>
        <taxon>Nannocystales</taxon>
        <taxon>Nannocystaceae</taxon>
        <taxon>Enhygromyxa</taxon>
    </lineage>
</organism>
<name>A0A0C2CV25_9BACT</name>
<gene>
    <name evidence="3" type="ORF">DB30_06165</name>
</gene>
<evidence type="ECO:0000256" key="1">
    <source>
        <dbReference type="SAM" id="MobiDB-lite"/>
    </source>
</evidence>
<dbReference type="CDD" id="cd02966">
    <property type="entry name" value="TlpA_like_family"/>
    <property type="match status" value="1"/>
</dbReference>
<evidence type="ECO:0000259" key="2">
    <source>
        <dbReference type="PROSITE" id="PS51352"/>
    </source>
</evidence>
<proteinExistence type="predicted"/>
<evidence type="ECO:0000313" key="3">
    <source>
        <dbReference type="EMBL" id="KIG14976.1"/>
    </source>
</evidence>
<dbReference type="EMBL" id="JMCC02000062">
    <property type="protein sequence ID" value="KIG14976.1"/>
    <property type="molecule type" value="Genomic_DNA"/>
</dbReference>
<dbReference type="Gene3D" id="3.40.30.10">
    <property type="entry name" value="Glutaredoxin"/>
    <property type="match status" value="1"/>
</dbReference>